<evidence type="ECO:0000256" key="3">
    <source>
        <dbReference type="ARBA" id="ARBA00022741"/>
    </source>
</evidence>
<keyword evidence="2 5" id="KW-0548">Nucleotidyltransferase</keyword>
<dbReference type="GO" id="GO:0043814">
    <property type="term" value="F:phospholactate guanylyltransferase activity"/>
    <property type="evidence" value="ECO:0007669"/>
    <property type="project" value="UniProtKB-EC"/>
</dbReference>
<accession>A0ABU0DGJ5</accession>
<comment type="catalytic activity">
    <reaction evidence="5">
        <text>(2R)-3-phosphoglycerate + GTP + H(+) = 3-[(R)-glyceryl]-diphospho-5'-guanosine + diphosphate</text>
        <dbReference type="Rhea" id="RHEA:63440"/>
        <dbReference type="ChEBI" id="CHEBI:15378"/>
        <dbReference type="ChEBI" id="CHEBI:33019"/>
        <dbReference type="ChEBI" id="CHEBI:37565"/>
        <dbReference type="ChEBI" id="CHEBI:58272"/>
        <dbReference type="ChEBI" id="CHEBI:147306"/>
        <dbReference type="EC" id="2.7.7.106"/>
    </reaction>
</comment>
<keyword evidence="1 5" id="KW-0808">Transferase</keyword>
<evidence type="ECO:0000313" key="7">
    <source>
        <dbReference type="Proteomes" id="UP001238467"/>
    </source>
</evidence>
<dbReference type="InterPro" id="IPR029044">
    <property type="entry name" value="Nucleotide-diphossugar_trans"/>
</dbReference>
<reference evidence="6 7" key="1">
    <citation type="submission" date="2023-07" db="EMBL/GenBank/DDBJ databases">
        <title>Genomic Encyclopedia of Type Strains, Phase IV (KMG-IV): sequencing the most valuable type-strain genomes for metagenomic binning, comparative biology and taxonomic classification.</title>
        <authorList>
            <person name="Goeker M."/>
        </authorList>
    </citation>
    <scope>NUCLEOTIDE SEQUENCE [LARGE SCALE GENOMIC DNA]</scope>
    <source>
        <strain evidence="6 7">DSM 1277</strain>
    </source>
</reference>
<dbReference type="PANTHER" id="PTHR40392">
    <property type="entry name" value="2-PHOSPHO-L-LACTATE GUANYLYLTRANSFERASE"/>
    <property type="match status" value="1"/>
</dbReference>
<dbReference type="EMBL" id="JAUSUH010000003">
    <property type="protein sequence ID" value="MDQ0347551.1"/>
    <property type="molecule type" value="Genomic_DNA"/>
</dbReference>
<dbReference type="NCBIfam" id="TIGR03552">
    <property type="entry name" value="F420_cofC"/>
    <property type="match status" value="1"/>
</dbReference>
<gene>
    <name evidence="5" type="primary">fbiD</name>
    <name evidence="6" type="ORF">J2S76_001975</name>
</gene>
<evidence type="ECO:0000313" key="6">
    <source>
        <dbReference type="EMBL" id="MDQ0347551.1"/>
    </source>
</evidence>
<dbReference type="Pfam" id="PF01983">
    <property type="entry name" value="CofC"/>
    <property type="match status" value="1"/>
</dbReference>
<dbReference type="Proteomes" id="UP001238467">
    <property type="component" value="Unassembled WGS sequence"/>
</dbReference>
<dbReference type="RefSeq" id="WP_307059947.1">
    <property type="nucleotide sequence ID" value="NZ_JAUSUH010000003.1"/>
</dbReference>
<dbReference type="EC" id="2.7.7.106" evidence="5"/>
<comment type="function">
    <text evidence="5">Guanylyltransferase that catalyzes the activation of (2R)-3-phosphoglycerate (3PG) as 3-[(R)-glyceryl]-diphospho-5'-guanosine, via the condensation of 3PG with GTP. It is involved in the biosynthesis of a derivative of the hydride carrier cofactor coenzyme F420, 3PG-F420.</text>
</comment>
<evidence type="ECO:0000256" key="5">
    <source>
        <dbReference type="HAMAP-Rule" id="MF_02114"/>
    </source>
</evidence>
<comment type="similarity">
    <text evidence="5">Belongs to the CofC family.</text>
</comment>
<dbReference type="InterPro" id="IPR002835">
    <property type="entry name" value="CofC"/>
</dbReference>
<comment type="pathway">
    <text evidence="5">Cofactor biosynthesis; coenzyme F420 biosynthesis.</text>
</comment>
<keyword evidence="4 5" id="KW-0342">GTP-binding</keyword>
<proteinExistence type="inferred from homology"/>
<organism evidence="6 7">
    <name type="scientific">Ancylobacter vacuolatus</name>
    <dbReference type="NCBI Taxonomy" id="223389"/>
    <lineage>
        <taxon>Bacteria</taxon>
        <taxon>Pseudomonadati</taxon>
        <taxon>Pseudomonadota</taxon>
        <taxon>Alphaproteobacteria</taxon>
        <taxon>Hyphomicrobiales</taxon>
        <taxon>Xanthobacteraceae</taxon>
        <taxon>Ancylobacter</taxon>
    </lineage>
</organism>
<keyword evidence="3 5" id="KW-0547">Nucleotide-binding</keyword>
<comment type="caution">
    <text evidence="6">The sequence shown here is derived from an EMBL/GenBank/DDBJ whole genome shotgun (WGS) entry which is preliminary data.</text>
</comment>
<name>A0ABU0DGJ5_9HYPH</name>
<dbReference type="Gene3D" id="3.90.550.10">
    <property type="entry name" value="Spore Coat Polysaccharide Biosynthesis Protein SpsA, Chain A"/>
    <property type="match status" value="1"/>
</dbReference>
<dbReference type="SUPFAM" id="SSF53448">
    <property type="entry name" value="Nucleotide-diphospho-sugar transferases"/>
    <property type="match status" value="1"/>
</dbReference>
<dbReference type="PANTHER" id="PTHR40392:SF1">
    <property type="entry name" value="2-PHOSPHO-L-LACTATE GUANYLYLTRANSFERASE"/>
    <property type="match status" value="1"/>
</dbReference>
<evidence type="ECO:0000256" key="2">
    <source>
        <dbReference type="ARBA" id="ARBA00022695"/>
    </source>
</evidence>
<evidence type="ECO:0000256" key="4">
    <source>
        <dbReference type="ARBA" id="ARBA00023134"/>
    </source>
</evidence>
<sequence length="221" mass="23091">MNAKTGGIWAVVPVKPFTLAKQRLAGAFTPLFRQELAQAMLCDVLAALREARALAGFAVITADLQAGRLARDHGGHWLIEREVRGLNAAATEAAAVLAAEGCAAALVLPGDLPAVTATEIDGFIASHGPGRAVSLIPAEDRQGTNGLLVTPPAALDFAFGPGSFARHREGARALGIVPQLHEPERFPGFARDIDTPQAVRRLRGLPPSSSTGRLLASVRCS</sequence>
<protein>
    <recommendedName>
        <fullName evidence="5">3-phospho-D-glycerate guanylyltransferase</fullName>
        <shortName evidence="5">3PG guanylyltransferase</shortName>
        <ecNumber evidence="5">2.7.7.106</ecNumber>
    </recommendedName>
</protein>
<evidence type="ECO:0000256" key="1">
    <source>
        <dbReference type="ARBA" id="ARBA00022679"/>
    </source>
</evidence>
<keyword evidence="7" id="KW-1185">Reference proteome</keyword>
<dbReference type="HAMAP" id="MF_02114">
    <property type="entry name" value="CofC"/>
    <property type="match status" value="1"/>
</dbReference>